<evidence type="ECO:0000313" key="1">
    <source>
        <dbReference type="EMBL" id="CAG6645248.1"/>
    </source>
</evidence>
<dbReference type="AlphaFoldDB" id="A0A8D8R674"/>
<proteinExistence type="predicted"/>
<reference evidence="1" key="1">
    <citation type="submission" date="2021-05" db="EMBL/GenBank/DDBJ databases">
        <authorList>
            <person name="Alioto T."/>
            <person name="Alioto T."/>
            <person name="Gomez Garrido J."/>
        </authorList>
    </citation>
    <scope>NUCLEOTIDE SEQUENCE</scope>
</reference>
<name>A0A8D8R674_9HEMI</name>
<sequence length="124" mass="14027">MFSFPTPTKSIIISKASKMILSEEVKTEDSEERTHLLGKFLCEVIINSGRTKVVQIVSKIQDSAYQEGLEVAELILSLPRSRRTIIRPTLSRIDRTNTLILCRSGRTKTHLIQKWQNLGSTQTA</sequence>
<protein>
    <submittedName>
        <fullName evidence="1">Uncharacterized protein</fullName>
    </submittedName>
</protein>
<accession>A0A8D8R674</accession>
<dbReference type="EMBL" id="HBUF01136138">
    <property type="protein sequence ID" value="CAG6645248.1"/>
    <property type="molecule type" value="Transcribed_RNA"/>
</dbReference>
<organism evidence="1">
    <name type="scientific">Cacopsylla melanoneura</name>
    <dbReference type="NCBI Taxonomy" id="428564"/>
    <lineage>
        <taxon>Eukaryota</taxon>
        <taxon>Metazoa</taxon>
        <taxon>Ecdysozoa</taxon>
        <taxon>Arthropoda</taxon>
        <taxon>Hexapoda</taxon>
        <taxon>Insecta</taxon>
        <taxon>Pterygota</taxon>
        <taxon>Neoptera</taxon>
        <taxon>Paraneoptera</taxon>
        <taxon>Hemiptera</taxon>
        <taxon>Sternorrhyncha</taxon>
        <taxon>Psylloidea</taxon>
        <taxon>Psyllidae</taxon>
        <taxon>Psyllinae</taxon>
        <taxon>Cacopsylla</taxon>
    </lineage>
</organism>